<dbReference type="Proteomes" id="UP000007494">
    <property type="component" value="Chromosome VIIb"/>
</dbReference>
<feature type="region of interest" description="Disordered" evidence="1">
    <location>
        <begin position="582"/>
        <end position="630"/>
    </location>
</feature>
<feature type="region of interest" description="Disordered" evidence="1">
    <location>
        <begin position="1"/>
        <end position="53"/>
    </location>
</feature>
<reference evidence="3" key="4">
    <citation type="journal article" date="2015" name="PLoS ONE">
        <title>Comprehensive Evaluation of Toxoplasma gondii VEG and Neospora caninum LIV Genomes with Tachyzoite Stage Transcriptome and Proteome Defines Novel Transcript Features.</title>
        <authorList>
            <person name="Ramaprasad A."/>
            <person name="Mourier T."/>
            <person name="Naeem R."/>
            <person name="Malas T.B."/>
            <person name="Moussa E."/>
            <person name="Panigrahi A."/>
            <person name="Vermont S.J."/>
            <person name="Otto T.D."/>
            <person name="Wastling J."/>
            <person name="Pain A."/>
        </authorList>
    </citation>
    <scope>NUCLEOTIDE SEQUENCE</scope>
    <source>
        <strain evidence="3">Liverpool</strain>
    </source>
</reference>
<dbReference type="EMBL" id="LN714482">
    <property type="protein sequence ID" value="CEL67143.1"/>
    <property type="molecule type" value="Genomic_DNA"/>
</dbReference>
<feature type="region of interest" description="Disordered" evidence="1">
    <location>
        <begin position="72"/>
        <end position="102"/>
    </location>
</feature>
<feature type="compositionally biased region" description="Basic and acidic residues" evidence="1">
    <location>
        <begin position="610"/>
        <end position="619"/>
    </location>
</feature>
<feature type="compositionally biased region" description="Basic and acidic residues" evidence="1">
    <location>
        <begin position="22"/>
        <end position="36"/>
    </location>
</feature>
<sequence>MSSLSLGQGGCGEGNVQAEAVVARRDQKTRQEKDQSELENDKDEQGGATDGLAPAASSASLRAMCGEANRLPPLKRRSVSRRQSLREPGRAEHLSPLPLPRTDEETAKGVWALATLMLRMLLQVSLLLLLALGCFLHAVAAKCPALRRACTPWRGGATRTRSRVHALLSIFHLRNRRSEEELGQEKAEPRESKAAASLRRGEETCGATKTEPEPHLRADKLHAFVLFRSDELLLLAAAASPPVVARSPWRVSVPAGHVFLRSVAALFRACLETASDGPADSVLFPCLVSAFESKIRFLTIFDSAGVCCREQTLSRLFALLSSWRVSFLAAPPSTLPPGPASPHSTLHTCARPLSSSSLPSPCLSSPLPSSLPSSRHSSSLPSSRPPSSLPSSRAAERDAPTPAAVSAASSLDSRSCSARFSLSAWRWRSASSTGKGGRCGDSCMQEEANSLCCACPKEGRTRSRPRPLSPSRRHASLVPDNPLSLFLDSPQASSSLTSVPSTTASSASLSSSPLPLSSAPSMSSISSASSASSPLSPASSSSSSSFSSFPGRCSVCRPLPGPPLHAAAGHAPVSFRLLRKSSASRKRESLESKGAQKGREPSCGLPVSPEQDKGERDSGGESGPDESEEGQDMLVRIMCGCCAHEDLVRYFEATGVSSPAWPPCGEPSGQLLPQSVSVDGEARNEEQRKSSLPQDALSRSPSFSSVSFVSCASSRADNPDSLPSSSVSSKPSSRSAPFCPCVSSSPSLPSEQWRGENEDRGETRAASRRTGSTDSSSVVIRERRDGTPSVCIRARLVRSRLGAAALPAAEEKRETGRSISLPQSAARPIYGRNRWGEGEAETAETEAKKTAKGRGETGGVSLNEKVDKDAERDQWMQRMCGSSVSSAATGKSRSPARARDRVPSRTVIQQPELYRHLACGGPLFPPPLCVFLLGPSTQDLLRACLTAVSRRLVLGVCRLLGFAGDPDVREGGFCSLHEERKQASSGSRSPFKLQSLFNPGSCLLRTAVRAGERLRRLCRTGLLCRQFGRKAAERQGEREDGSAADKATGNAVLCACTLRQRRVADEGANVSSLASPRPTAPARRPGFTPPPQSPHRLFSPSKLVRPSPTDAAPPFSSLSLSVAQLGTLLMHALARRLVSLLAPFDYLPPFGLCGVPPFVLADAELCWPTRKGFGFCSRHSEQSEQGRAKTPKGDSEKHKLTETVSITGRKVAEDLRECLRDFQFRDLRFGR</sequence>
<dbReference type="EMBL" id="FR823389">
    <property type="protein sequence ID" value="CBZ53152.1"/>
    <property type="molecule type" value="Genomic_DNA"/>
</dbReference>
<feature type="compositionally biased region" description="Low complexity" evidence="1">
    <location>
        <begin position="714"/>
        <end position="750"/>
    </location>
</feature>
<dbReference type="AlphaFoldDB" id="F0VHF8"/>
<feature type="compositionally biased region" description="Basic and acidic residues" evidence="1">
    <location>
        <begin position="179"/>
        <end position="203"/>
    </location>
</feature>
<feature type="compositionally biased region" description="Basic and acidic residues" evidence="1">
    <location>
        <begin position="84"/>
        <end position="93"/>
    </location>
</feature>
<feature type="compositionally biased region" description="Basic and acidic residues" evidence="1">
    <location>
        <begin position="680"/>
        <end position="689"/>
    </location>
</feature>
<name>F0VHF8_NEOCL</name>
<feature type="region of interest" description="Disordered" evidence="1">
    <location>
        <begin position="496"/>
        <end position="546"/>
    </location>
</feature>
<evidence type="ECO:0000313" key="2">
    <source>
        <dbReference type="EMBL" id="CBZ53152.1"/>
    </source>
</evidence>
<dbReference type="GeneID" id="13443340"/>
<reference evidence="4" key="3">
    <citation type="journal article" date="2012" name="PLoS Pathog.">
        <title>Comparative genomics of the apicomplexan parasites Toxoplasma gondii and Neospora caninum: Coccidia differing in host range and transmission strategy.</title>
        <authorList>
            <person name="Reid A.J."/>
            <person name="Vermont S.J."/>
            <person name="Cotton J.A."/>
            <person name="Harris D."/>
            <person name="Hill-Cawthorne G.A."/>
            <person name="Konen-Waisman S."/>
            <person name="Latham S.M."/>
            <person name="Mourier T."/>
            <person name="Norton R."/>
            <person name="Quail M.A."/>
            <person name="Sanders M."/>
            <person name="Shanmugam D."/>
            <person name="Sohal A."/>
            <person name="Wasmuth J.D."/>
            <person name="Brunk B."/>
            <person name="Grigg M.E."/>
            <person name="Howard J.C."/>
            <person name="Parkinson J."/>
            <person name="Roos D.S."/>
            <person name="Trees A.J."/>
            <person name="Berriman M."/>
            <person name="Pain A."/>
            <person name="Wastling J.M."/>
        </authorList>
    </citation>
    <scope>NUCLEOTIDE SEQUENCE [LARGE SCALE GENOMIC DNA]</scope>
    <source>
        <strain evidence="4">Liverpool</strain>
    </source>
</reference>
<feature type="compositionally biased region" description="Low complexity" evidence="1">
    <location>
        <begin position="360"/>
        <end position="382"/>
    </location>
</feature>
<evidence type="ECO:0000313" key="3">
    <source>
        <dbReference type="EMBL" id="CEL67143.1"/>
    </source>
</evidence>
<protein>
    <submittedName>
        <fullName evidence="2">Uncharacterized protein</fullName>
    </submittedName>
</protein>
<dbReference type="InParanoid" id="F0VHF8"/>
<keyword evidence="4" id="KW-1185">Reference proteome</keyword>
<reference evidence="2" key="1">
    <citation type="submission" date="2011-02" db="EMBL/GenBank/DDBJ databases">
        <authorList>
            <person name="Aslett M."/>
        </authorList>
    </citation>
    <scope>NUCLEOTIDE SEQUENCE</scope>
    <source>
        <strain evidence="2">Liverpool</strain>
    </source>
</reference>
<dbReference type="VEuPathDB" id="ToxoDB:NCLIV_029390"/>
<dbReference type="OrthoDB" id="10474015at2759"/>
<gene>
    <name evidence="3" type="ORF">BN1204_029390</name>
    <name evidence="2" type="ORF">NCLIV_029390</name>
</gene>
<feature type="compositionally biased region" description="Polar residues" evidence="1">
    <location>
        <begin position="769"/>
        <end position="778"/>
    </location>
</feature>
<feature type="region of interest" description="Disordered" evidence="1">
    <location>
        <begin position="1067"/>
        <end position="1110"/>
    </location>
</feature>
<feature type="compositionally biased region" description="Polar residues" evidence="1">
    <location>
        <begin position="880"/>
        <end position="892"/>
    </location>
</feature>
<dbReference type="OMA" id="CCAHEDL"/>
<feature type="compositionally biased region" description="Basic and acidic residues" evidence="1">
    <location>
        <begin position="753"/>
        <end position="765"/>
    </location>
</feature>
<feature type="region of interest" description="Disordered" evidence="1">
    <location>
        <begin position="714"/>
        <end position="779"/>
    </location>
</feature>
<feature type="region of interest" description="Disordered" evidence="1">
    <location>
        <begin position="662"/>
        <end position="701"/>
    </location>
</feature>
<feature type="region of interest" description="Disordered" evidence="1">
    <location>
        <begin position="179"/>
        <end position="211"/>
    </location>
</feature>
<organism evidence="2 4">
    <name type="scientific">Neospora caninum (strain Liverpool)</name>
    <dbReference type="NCBI Taxonomy" id="572307"/>
    <lineage>
        <taxon>Eukaryota</taxon>
        <taxon>Sar</taxon>
        <taxon>Alveolata</taxon>
        <taxon>Apicomplexa</taxon>
        <taxon>Conoidasida</taxon>
        <taxon>Coccidia</taxon>
        <taxon>Eucoccidiorida</taxon>
        <taxon>Eimeriorina</taxon>
        <taxon>Sarcocystidae</taxon>
        <taxon>Neospora</taxon>
    </lineage>
</organism>
<proteinExistence type="predicted"/>
<feature type="region of interest" description="Disordered" evidence="1">
    <location>
        <begin position="456"/>
        <end position="479"/>
    </location>
</feature>
<feature type="compositionally biased region" description="Basic and acidic residues" evidence="1">
    <location>
        <begin position="845"/>
        <end position="855"/>
    </location>
</feature>
<feature type="region of interest" description="Disordered" evidence="1">
    <location>
        <begin position="360"/>
        <end position="408"/>
    </location>
</feature>
<accession>F0VHF8</accession>
<evidence type="ECO:0000313" key="4">
    <source>
        <dbReference type="Proteomes" id="UP000007494"/>
    </source>
</evidence>
<dbReference type="eggNOG" id="ENOG502TMKB">
    <property type="taxonomic scope" value="Eukaryota"/>
</dbReference>
<dbReference type="RefSeq" id="XP_003883184.1">
    <property type="nucleotide sequence ID" value="XM_003883135.1"/>
</dbReference>
<reference evidence="2" key="2">
    <citation type="submission" date="2011-03" db="EMBL/GenBank/DDBJ databases">
        <title>Comparative genomics and transcriptomics of Neospora caninum and Toxoplasma gondii.</title>
        <authorList>
            <person name="Reid A.J."/>
            <person name="Sohal A."/>
            <person name="Harris D."/>
            <person name="Quail M."/>
            <person name="Sanders M."/>
            <person name="Berriman M."/>
            <person name="Wastling J.M."/>
            <person name="Pain A."/>
        </authorList>
    </citation>
    <scope>NUCLEOTIDE SEQUENCE</scope>
    <source>
        <strain evidence="2">Liverpool</strain>
    </source>
</reference>
<feature type="region of interest" description="Disordered" evidence="1">
    <location>
        <begin position="1179"/>
        <end position="1200"/>
    </location>
</feature>
<feature type="compositionally biased region" description="Low complexity" evidence="1">
    <location>
        <begin position="1071"/>
        <end position="1086"/>
    </location>
</feature>
<feature type="region of interest" description="Disordered" evidence="1">
    <location>
        <begin position="835"/>
        <end position="861"/>
    </location>
</feature>
<feature type="region of interest" description="Disordered" evidence="1">
    <location>
        <begin position="880"/>
        <end position="904"/>
    </location>
</feature>
<evidence type="ECO:0000256" key="1">
    <source>
        <dbReference type="SAM" id="MobiDB-lite"/>
    </source>
</evidence>